<evidence type="ECO:0000313" key="2">
    <source>
        <dbReference type="EMBL" id="GGL04181.1"/>
    </source>
</evidence>
<reference evidence="2" key="1">
    <citation type="journal article" date="2014" name="Int. J. Syst. Evol. Microbiol.">
        <title>Complete genome sequence of Corynebacterium casei LMG S-19264T (=DSM 44701T), isolated from a smear-ripened cheese.</title>
        <authorList>
            <consortium name="US DOE Joint Genome Institute (JGI-PGF)"/>
            <person name="Walter F."/>
            <person name="Albersmeier A."/>
            <person name="Kalinowski J."/>
            <person name="Ruckert C."/>
        </authorList>
    </citation>
    <scope>NUCLEOTIDE SEQUENCE</scope>
    <source>
        <strain evidence="2">JCM 13064</strain>
    </source>
</reference>
<accession>A0A917REC9</accession>
<dbReference type="Pfam" id="PF00583">
    <property type="entry name" value="Acetyltransf_1"/>
    <property type="match status" value="1"/>
</dbReference>
<dbReference type="RefSeq" id="WP_189165731.1">
    <property type="nucleotide sequence ID" value="NZ_BMNT01000031.1"/>
</dbReference>
<dbReference type="InterPro" id="IPR000182">
    <property type="entry name" value="GNAT_dom"/>
</dbReference>
<dbReference type="AlphaFoldDB" id="A0A917REC9"/>
<dbReference type="InterPro" id="IPR016181">
    <property type="entry name" value="Acyl_CoA_acyltransferase"/>
</dbReference>
<gene>
    <name evidence="2" type="ORF">GCM10007964_52870</name>
</gene>
<organism evidence="2 3">
    <name type="scientific">Sphaerisporangium melleum</name>
    <dbReference type="NCBI Taxonomy" id="321316"/>
    <lineage>
        <taxon>Bacteria</taxon>
        <taxon>Bacillati</taxon>
        <taxon>Actinomycetota</taxon>
        <taxon>Actinomycetes</taxon>
        <taxon>Streptosporangiales</taxon>
        <taxon>Streptosporangiaceae</taxon>
        <taxon>Sphaerisporangium</taxon>
    </lineage>
</organism>
<keyword evidence="3" id="KW-1185">Reference proteome</keyword>
<dbReference type="Gene3D" id="3.40.630.30">
    <property type="match status" value="1"/>
</dbReference>
<proteinExistence type="predicted"/>
<dbReference type="PROSITE" id="PS51186">
    <property type="entry name" value="GNAT"/>
    <property type="match status" value="1"/>
</dbReference>
<feature type="domain" description="N-acetyltransferase" evidence="1">
    <location>
        <begin position="19"/>
        <end position="183"/>
    </location>
</feature>
<dbReference type="Proteomes" id="UP000645217">
    <property type="component" value="Unassembled WGS sequence"/>
</dbReference>
<comment type="caution">
    <text evidence="2">The sequence shown here is derived from an EMBL/GenBank/DDBJ whole genome shotgun (WGS) entry which is preliminary data.</text>
</comment>
<evidence type="ECO:0000313" key="3">
    <source>
        <dbReference type="Proteomes" id="UP000645217"/>
    </source>
</evidence>
<protein>
    <recommendedName>
        <fullName evidence="1">N-acetyltransferase domain-containing protein</fullName>
    </recommendedName>
</protein>
<dbReference type="SUPFAM" id="SSF55729">
    <property type="entry name" value="Acyl-CoA N-acyltransferases (Nat)"/>
    <property type="match status" value="1"/>
</dbReference>
<sequence length="196" mass="21758">MIEPVVFVRLDAAGARARREVVSLVHRDSYAERIATGDAFAGDRAFMTRFDAYTSRDAFDLVMAYVGGEPVGQAWGWPLPPDARWWNGLETEPEPGFTAEDGTRTFALSEIMVRRAWTGQGIAHALHDELLAGRRERRATLLVQPDNGTAYAAYLRWGWTPVARLRPGWPDAPLMDVLILPLPPGSTPSDRSRSVP</sequence>
<evidence type="ECO:0000259" key="1">
    <source>
        <dbReference type="PROSITE" id="PS51186"/>
    </source>
</evidence>
<dbReference type="EMBL" id="BMNT01000031">
    <property type="protein sequence ID" value="GGL04181.1"/>
    <property type="molecule type" value="Genomic_DNA"/>
</dbReference>
<dbReference type="GO" id="GO:0016747">
    <property type="term" value="F:acyltransferase activity, transferring groups other than amino-acyl groups"/>
    <property type="evidence" value="ECO:0007669"/>
    <property type="project" value="InterPro"/>
</dbReference>
<reference evidence="2" key="2">
    <citation type="submission" date="2020-09" db="EMBL/GenBank/DDBJ databases">
        <authorList>
            <person name="Sun Q."/>
            <person name="Ohkuma M."/>
        </authorList>
    </citation>
    <scope>NUCLEOTIDE SEQUENCE</scope>
    <source>
        <strain evidence="2">JCM 13064</strain>
    </source>
</reference>
<name>A0A917REC9_9ACTN</name>